<protein>
    <submittedName>
        <fullName evidence="1">Uncharacterized protein</fullName>
    </submittedName>
</protein>
<proteinExistence type="predicted"/>
<dbReference type="EMBL" id="LUCM01006372">
    <property type="protein sequence ID" value="KAA0191376.1"/>
    <property type="molecule type" value="Genomic_DNA"/>
</dbReference>
<dbReference type="PANTHER" id="PTHR45912:SF3">
    <property type="entry name" value="CILIA- AND FLAGELLA-ASSOCIATED PROTEIN 47"/>
    <property type="match status" value="1"/>
</dbReference>
<evidence type="ECO:0000313" key="1">
    <source>
        <dbReference type="EMBL" id="KAA0191376.1"/>
    </source>
</evidence>
<evidence type="ECO:0000313" key="2">
    <source>
        <dbReference type="Proteomes" id="UP000728185"/>
    </source>
</evidence>
<reference evidence="1" key="1">
    <citation type="submission" date="2019-05" db="EMBL/GenBank/DDBJ databases">
        <title>Annotation for the trematode Fasciolopsis buski.</title>
        <authorList>
            <person name="Choi Y.-J."/>
        </authorList>
    </citation>
    <scope>NUCLEOTIDE SEQUENCE</scope>
    <source>
        <strain evidence="1">HT</strain>
        <tissue evidence="1">Whole worm</tissue>
    </source>
</reference>
<dbReference type="AlphaFoldDB" id="A0A8E0VKV1"/>
<comment type="caution">
    <text evidence="1">The sequence shown here is derived from an EMBL/GenBank/DDBJ whole genome shotgun (WGS) entry which is preliminary data.</text>
</comment>
<dbReference type="SUPFAM" id="SSF49354">
    <property type="entry name" value="PapD-like"/>
    <property type="match status" value="1"/>
</dbReference>
<keyword evidence="2" id="KW-1185">Reference proteome</keyword>
<dbReference type="GO" id="GO:0005929">
    <property type="term" value="C:cilium"/>
    <property type="evidence" value="ECO:0007669"/>
    <property type="project" value="TreeGrafter"/>
</dbReference>
<dbReference type="OrthoDB" id="10060824at2759"/>
<dbReference type="InterPro" id="IPR008962">
    <property type="entry name" value="PapD-like_sf"/>
</dbReference>
<name>A0A8E0VKV1_9TREM</name>
<accession>A0A8E0VKV1</accession>
<gene>
    <name evidence="1" type="ORF">FBUS_01044</name>
</gene>
<organism evidence="1 2">
    <name type="scientific">Fasciolopsis buskii</name>
    <dbReference type="NCBI Taxonomy" id="27845"/>
    <lineage>
        <taxon>Eukaryota</taxon>
        <taxon>Metazoa</taxon>
        <taxon>Spiralia</taxon>
        <taxon>Lophotrochozoa</taxon>
        <taxon>Platyhelminthes</taxon>
        <taxon>Trematoda</taxon>
        <taxon>Digenea</taxon>
        <taxon>Plagiorchiida</taxon>
        <taxon>Echinostomata</taxon>
        <taxon>Echinostomatoidea</taxon>
        <taxon>Fasciolidae</taxon>
        <taxon>Fasciolopsis</taxon>
    </lineage>
</organism>
<dbReference type="GO" id="GO:0060271">
    <property type="term" value="P:cilium assembly"/>
    <property type="evidence" value="ECO:0007669"/>
    <property type="project" value="TreeGrafter"/>
</dbReference>
<dbReference type="PANTHER" id="PTHR45912">
    <property type="entry name" value="CILIA- AND FLAGELLA-ASSOCIATED PROTEIN 47"/>
    <property type="match status" value="1"/>
</dbReference>
<dbReference type="Proteomes" id="UP000728185">
    <property type="component" value="Unassembled WGS sequence"/>
</dbReference>
<sequence>MSDSYTDLCGVRIRPAVVLVKDATPSSVQKITVTVQNISAHVKMIRIYPPKTKLVKLATRFCEVSIAPGIEHTGIVTSNLTTELTELVTDRLVITVNGEKIKIPLEIIPPRPMLTLPDTFNFGLLVRQNKVIHQVILLKNEGLKPGTFRITLSSNPLLEIVPRTGVVPEESSLNLTVGIGGLPEKAVPSSLGKCTRRICFKPMYYNTDKFCRWYLANRSPKATDFVSVLCNQSDKSQLGSNQSSPANVEDKPVELNSTLEACLDSLIDMIPCYGRLEPYSQIPVHFRLCPRWPRPVYGFQVAPEQPPQKAFSVYLKITEVGLISNQKTETQGKI</sequence>